<evidence type="ECO:0000256" key="2">
    <source>
        <dbReference type="ARBA" id="ARBA00023180"/>
    </source>
</evidence>
<dbReference type="PANTHER" id="PTHR10340:SF57">
    <property type="entry name" value="METALLOPHOS DOMAIN-CONTAINING PROTEIN"/>
    <property type="match status" value="1"/>
</dbReference>
<keyword evidence="4" id="KW-1185">Reference proteome</keyword>
<evidence type="ECO:0000313" key="5">
    <source>
        <dbReference type="RefSeq" id="XP_019644210.1"/>
    </source>
</evidence>
<dbReference type="RefSeq" id="XP_019644210.1">
    <property type="nucleotide sequence ID" value="XM_019788651.1"/>
</dbReference>
<evidence type="ECO:0000259" key="3">
    <source>
        <dbReference type="Pfam" id="PF19272"/>
    </source>
</evidence>
<dbReference type="Proteomes" id="UP000515135">
    <property type="component" value="Unplaced"/>
</dbReference>
<reference evidence="5" key="1">
    <citation type="submission" date="2025-08" db="UniProtKB">
        <authorList>
            <consortium name="RefSeq"/>
        </authorList>
    </citation>
    <scope>IDENTIFICATION</scope>
    <source>
        <tissue evidence="5">Gonad</tissue>
    </source>
</reference>
<dbReference type="OrthoDB" id="348678at2759"/>
<name>A0A6P4ZSP6_BRABE</name>
<dbReference type="SUPFAM" id="SSF56300">
    <property type="entry name" value="Metallo-dependent phosphatases"/>
    <property type="match status" value="1"/>
</dbReference>
<dbReference type="AlphaFoldDB" id="A0A6P4ZSP6"/>
<dbReference type="GeneID" id="109485201"/>
<sequence length="312" mass="34810">MTAYVFSFQLQLCFVKKSVLATSGAYYTMPISPGLRLVGLNTVFYYTNDRVTAPTDDNTDPAGQFSWLEGVLQQAATDNEKVFLIGHVPPGFFERYKGKSWFYPEYNRRYLQVVTRHADVIKGQFFAHQHCDSFKLFYDEEGRAVNSMLLAPAVTPWTTTLDGVGGNNPGIRLVSYNKNTGDLTDVNQYYSNLALANMQGSPLWGREYSLRETFNLSDASPASLQNLLDSFSDRSSDNFEKYYLYNSVSLDRSTCDEECKVAQLCAIKEVDYDKYADCTNAPGSGADTAQVSTLTSFSMFLLFVMAASGLSA</sequence>
<organism evidence="4 5">
    <name type="scientific">Branchiostoma belcheri</name>
    <name type="common">Amphioxus</name>
    <dbReference type="NCBI Taxonomy" id="7741"/>
    <lineage>
        <taxon>Eukaryota</taxon>
        <taxon>Metazoa</taxon>
        <taxon>Chordata</taxon>
        <taxon>Cephalochordata</taxon>
        <taxon>Leptocardii</taxon>
        <taxon>Amphioxiformes</taxon>
        <taxon>Branchiostomatidae</taxon>
        <taxon>Branchiostoma</taxon>
    </lineage>
</organism>
<dbReference type="Pfam" id="PF19272">
    <property type="entry name" value="ASMase_C"/>
    <property type="match status" value="1"/>
</dbReference>
<dbReference type="GO" id="GO:0005615">
    <property type="term" value="C:extracellular space"/>
    <property type="evidence" value="ECO:0007669"/>
    <property type="project" value="TreeGrafter"/>
</dbReference>
<dbReference type="GO" id="GO:0008081">
    <property type="term" value="F:phosphoric diester hydrolase activity"/>
    <property type="evidence" value="ECO:0007669"/>
    <property type="project" value="TreeGrafter"/>
</dbReference>
<accession>A0A6P4ZSP6</accession>
<dbReference type="InterPro" id="IPR045473">
    <property type="entry name" value="ASM_C"/>
</dbReference>
<evidence type="ECO:0000256" key="1">
    <source>
        <dbReference type="ARBA" id="ARBA00022801"/>
    </source>
</evidence>
<feature type="domain" description="Sphingomyelin phosphodiesterase C-terminal" evidence="3">
    <location>
        <begin position="144"/>
        <end position="280"/>
    </location>
</feature>
<dbReference type="InterPro" id="IPR029052">
    <property type="entry name" value="Metallo-depent_PP-like"/>
</dbReference>
<protein>
    <submittedName>
        <fullName evidence="5">Acid sphingomyelinase-like phosphodiesterase 3b</fullName>
    </submittedName>
</protein>
<keyword evidence="1" id="KW-0378">Hydrolase</keyword>
<dbReference type="PANTHER" id="PTHR10340">
    <property type="entry name" value="SPHINGOMYELIN PHOSPHODIESTERASE"/>
    <property type="match status" value="1"/>
</dbReference>
<evidence type="ECO:0000313" key="4">
    <source>
        <dbReference type="Proteomes" id="UP000515135"/>
    </source>
</evidence>
<dbReference type="KEGG" id="bbel:109485201"/>
<keyword evidence="2" id="KW-0325">Glycoprotein</keyword>
<proteinExistence type="predicted"/>
<gene>
    <name evidence="5" type="primary">LOC109485201</name>
</gene>